<dbReference type="Pfam" id="PF01844">
    <property type="entry name" value="HNH"/>
    <property type="match status" value="1"/>
</dbReference>
<dbReference type="GO" id="GO:0004519">
    <property type="term" value="F:endonuclease activity"/>
    <property type="evidence" value="ECO:0007669"/>
    <property type="project" value="InterPro"/>
</dbReference>
<dbReference type="CDD" id="cd00085">
    <property type="entry name" value="HNHc"/>
    <property type="match status" value="1"/>
</dbReference>
<dbReference type="SMART" id="SM00507">
    <property type="entry name" value="HNHc"/>
    <property type="match status" value="1"/>
</dbReference>
<feature type="domain" description="HNH nuclease" evidence="1">
    <location>
        <begin position="228"/>
        <end position="286"/>
    </location>
</feature>
<dbReference type="RefSeq" id="WP_134837687.1">
    <property type="nucleotide sequence ID" value="NZ_SATR01000130.1"/>
</dbReference>
<dbReference type="Gene3D" id="1.10.30.50">
    <property type="match status" value="1"/>
</dbReference>
<dbReference type="InterPro" id="IPR003615">
    <property type="entry name" value="HNH_nuc"/>
</dbReference>
<comment type="caution">
    <text evidence="2">The sequence shown here is derived from an EMBL/GenBank/DDBJ whole genome shotgun (WGS) entry which is preliminary data.</text>
</comment>
<evidence type="ECO:0000259" key="1">
    <source>
        <dbReference type="SMART" id="SM00507"/>
    </source>
</evidence>
<gene>
    <name evidence="2" type="ORF">ELS82_24265</name>
</gene>
<protein>
    <recommendedName>
        <fullName evidence="1">HNH nuclease domain-containing protein</fullName>
    </recommendedName>
</protein>
<name>A0A4Y8W9U8_9VIBR</name>
<dbReference type="AlphaFoldDB" id="A0A4Y8W9U8"/>
<dbReference type="EMBL" id="SATR01000130">
    <property type="protein sequence ID" value="TFH89071.1"/>
    <property type="molecule type" value="Genomic_DNA"/>
</dbReference>
<dbReference type="OrthoDB" id="9802640at2"/>
<dbReference type="Proteomes" id="UP000297753">
    <property type="component" value="Unassembled WGS sequence"/>
</dbReference>
<accession>A0A4Y8W9U8</accession>
<keyword evidence="3" id="KW-1185">Reference proteome</keyword>
<reference evidence="2 3" key="1">
    <citation type="submission" date="2019-01" db="EMBL/GenBank/DDBJ databases">
        <title>Vibrio BEI176 sp. nov, a marine bacterium isolated from China: eastern marignal seas.</title>
        <authorList>
            <person name="Li B."/>
        </authorList>
    </citation>
    <scope>NUCLEOTIDE SEQUENCE [LARGE SCALE GENOMIC DNA]</scope>
    <source>
        <strain evidence="2 3">BEI176</strain>
    </source>
</reference>
<dbReference type="GO" id="GO:0003676">
    <property type="term" value="F:nucleic acid binding"/>
    <property type="evidence" value="ECO:0007669"/>
    <property type="project" value="InterPro"/>
</dbReference>
<evidence type="ECO:0000313" key="2">
    <source>
        <dbReference type="EMBL" id="TFH89071.1"/>
    </source>
</evidence>
<dbReference type="InterPro" id="IPR002711">
    <property type="entry name" value="HNH"/>
</dbReference>
<evidence type="ECO:0000313" key="3">
    <source>
        <dbReference type="Proteomes" id="UP000297753"/>
    </source>
</evidence>
<organism evidence="2 3">
    <name type="scientific">Vibrio ouci</name>
    <dbReference type="NCBI Taxonomy" id="2499078"/>
    <lineage>
        <taxon>Bacteria</taxon>
        <taxon>Pseudomonadati</taxon>
        <taxon>Pseudomonadota</taxon>
        <taxon>Gammaproteobacteria</taxon>
        <taxon>Vibrionales</taxon>
        <taxon>Vibrionaceae</taxon>
        <taxon>Vibrio</taxon>
    </lineage>
</organism>
<sequence length="311" mass="35017">MLVAIEKRSEVQKVQGSFLKRIHEELAQSGQYTVGYQGGSRQLELHHDESLWFGHRLIEEEGKIPRYWNIFGHAANLDLTKSNNIVAQLNFPLKGRTKQVQGIIAKDAQGQVCLLHRGKPGGGGKGLTRDAFLDWTSRELVQVQFRSGEIDDALLICTLDSPSLASDLLSFIDEFDTLKKYLKSGQQDPSEFLTLAQLRKRARLNVNVNKKNKTTTQTIEVRERCENVKAIALKHADGTCQLCDRPAPFKKTNGTPFLEVHHIKWLSKDGPDSEENVIGLCPNCHKRMHILNEQSDVNKLTKRALAFASSH</sequence>
<dbReference type="GO" id="GO:0008270">
    <property type="term" value="F:zinc ion binding"/>
    <property type="evidence" value="ECO:0007669"/>
    <property type="project" value="InterPro"/>
</dbReference>
<proteinExistence type="predicted"/>